<evidence type="ECO:0000313" key="2">
    <source>
        <dbReference type="EMBL" id="QCC54157.1"/>
    </source>
</evidence>
<dbReference type="EMBL" id="CP031305">
    <property type="protein sequence ID" value="QCC54157.1"/>
    <property type="molecule type" value="Genomic_DNA"/>
</dbReference>
<proteinExistence type="predicted"/>
<feature type="compositionally biased region" description="Basic and acidic residues" evidence="1">
    <location>
        <begin position="68"/>
        <end position="77"/>
    </location>
</feature>
<organism evidence="2 3">
    <name type="scientific">Natronorubrum bangense</name>
    <dbReference type="NCBI Taxonomy" id="61858"/>
    <lineage>
        <taxon>Archaea</taxon>
        <taxon>Methanobacteriati</taxon>
        <taxon>Methanobacteriota</taxon>
        <taxon>Stenosarchaea group</taxon>
        <taxon>Halobacteria</taxon>
        <taxon>Halobacteriales</taxon>
        <taxon>Natrialbaceae</taxon>
        <taxon>Natronorubrum</taxon>
    </lineage>
</organism>
<dbReference type="Proteomes" id="UP000296822">
    <property type="component" value="Chromosome"/>
</dbReference>
<accession>A0A4D6HNB9</accession>
<dbReference type="GeneID" id="39850882"/>
<gene>
    <name evidence="2" type="ORF">DV706_06440</name>
</gene>
<feature type="region of interest" description="Disordered" evidence="1">
    <location>
        <begin position="59"/>
        <end position="180"/>
    </location>
</feature>
<feature type="compositionally biased region" description="Polar residues" evidence="1">
    <location>
        <begin position="104"/>
        <end position="118"/>
    </location>
</feature>
<evidence type="ECO:0000313" key="3">
    <source>
        <dbReference type="Proteomes" id="UP000296822"/>
    </source>
</evidence>
<dbReference type="RefSeq" id="WP_006065453.1">
    <property type="nucleotide sequence ID" value="NZ_CP031305.1"/>
</dbReference>
<reference evidence="2 3" key="1">
    <citation type="journal article" date="2019" name="Nat. Commun.">
        <title>A new type of DNA phosphorothioation-based antiviral system in archaea.</title>
        <authorList>
            <person name="Xiong L."/>
            <person name="Liu S."/>
            <person name="Chen S."/>
            <person name="Xiao Y."/>
            <person name="Zhu B."/>
            <person name="Gao Y."/>
            <person name="Zhang Y."/>
            <person name="Chen B."/>
            <person name="Luo J."/>
            <person name="Deng Z."/>
            <person name="Chen X."/>
            <person name="Wang L."/>
            <person name="Chen S."/>
        </authorList>
    </citation>
    <scope>NUCLEOTIDE SEQUENCE [LARGE SCALE GENOMIC DNA]</scope>
    <source>
        <strain evidence="2 3">JCM 10635</strain>
    </source>
</reference>
<name>A0A4D6HNB9_9EURY</name>
<dbReference type="AlphaFoldDB" id="A0A4D6HNB9"/>
<dbReference type="KEGG" id="nbg:DV706_06440"/>
<feature type="compositionally biased region" description="Low complexity" evidence="1">
    <location>
        <begin position="149"/>
        <end position="158"/>
    </location>
</feature>
<evidence type="ECO:0000256" key="1">
    <source>
        <dbReference type="SAM" id="MobiDB-lite"/>
    </source>
</evidence>
<sequence length="236" mass="25100">MRALQTCDFCGADAVGTFEVIPPELKPTDTEQRRVVLCPDCKARLEDLLGPLLARLDADSAGEPAKTTPERTDDHAVRSMTPESAVGAAREATTVEERATATADSNESESQTPTSSNDNADDAGTHATPALESGITFDSAGTRDDGETSDPAEPTAADDSSDDTAEESVSQKQRPPAGYGKVIRLLQNREFPMARSAVEGLAAGAYDLESHEVDAIIEHALEDGEFVEERGQLQRP</sequence>
<protein>
    <submittedName>
        <fullName evidence="2">Uncharacterized protein</fullName>
    </submittedName>
</protein>